<sequence length="89" mass="9868">MQERAHRNISCCLTLGLRSKPSGQVQLLRATSPTPTRKVRVQALKLSPHRWFSKHGFCQFVGMLQVCSPHILAGSSEQLVSLSNLVVVD</sequence>
<keyword evidence="2" id="KW-1185">Reference proteome</keyword>
<dbReference type="AlphaFoldDB" id="A0A0C3NYA6"/>
<gene>
    <name evidence="1" type="ORF">M404DRAFT_768184</name>
</gene>
<organism evidence="1 2">
    <name type="scientific">Pisolithus tinctorius Marx 270</name>
    <dbReference type="NCBI Taxonomy" id="870435"/>
    <lineage>
        <taxon>Eukaryota</taxon>
        <taxon>Fungi</taxon>
        <taxon>Dikarya</taxon>
        <taxon>Basidiomycota</taxon>
        <taxon>Agaricomycotina</taxon>
        <taxon>Agaricomycetes</taxon>
        <taxon>Agaricomycetidae</taxon>
        <taxon>Boletales</taxon>
        <taxon>Sclerodermatineae</taxon>
        <taxon>Pisolithaceae</taxon>
        <taxon>Pisolithus</taxon>
    </lineage>
</organism>
<dbReference type="EMBL" id="KN831997">
    <property type="protein sequence ID" value="KIO00291.1"/>
    <property type="molecule type" value="Genomic_DNA"/>
</dbReference>
<dbReference type="Proteomes" id="UP000054217">
    <property type="component" value="Unassembled WGS sequence"/>
</dbReference>
<dbReference type="HOGENOM" id="CLU_2455641_0_0_1"/>
<evidence type="ECO:0000313" key="2">
    <source>
        <dbReference type="Proteomes" id="UP000054217"/>
    </source>
</evidence>
<protein>
    <submittedName>
        <fullName evidence="1">Uncharacterized protein</fullName>
    </submittedName>
</protein>
<dbReference type="InParanoid" id="A0A0C3NYA6"/>
<name>A0A0C3NYA6_PISTI</name>
<proteinExistence type="predicted"/>
<accession>A0A0C3NYA6</accession>
<reference evidence="1 2" key="1">
    <citation type="submission" date="2014-04" db="EMBL/GenBank/DDBJ databases">
        <authorList>
            <consortium name="DOE Joint Genome Institute"/>
            <person name="Kuo A."/>
            <person name="Kohler A."/>
            <person name="Costa M.D."/>
            <person name="Nagy L.G."/>
            <person name="Floudas D."/>
            <person name="Copeland A."/>
            <person name="Barry K.W."/>
            <person name="Cichocki N."/>
            <person name="Veneault-Fourrey C."/>
            <person name="LaButti K."/>
            <person name="Lindquist E.A."/>
            <person name="Lipzen A."/>
            <person name="Lundell T."/>
            <person name="Morin E."/>
            <person name="Murat C."/>
            <person name="Sun H."/>
            <person name="Tunlid A."/>
            <person name="Henrissat B."/>
            <person name="Grigoriev I.V."/>
            <person name="Hibbett D.S."/>
            <person name="Martin F."/>
            <person name="Nordberg H.P."/>
            <person name="Cantor M.N."/>
            <person name="Hua S.X."/>
        </authorList>
    </citation>
    <scope>NUCLEOTIDE SEQUENCE [LARGE SCALE GENOMIC DNA]</scope>
    <source>
        <strain evidence="1 2">Marx 270</strain>
    </source>
</reference>
<reference evidence="2" key="2">
    <citation type="submission" date="2015-01" db="EMBL/GenBank/DDBJ databases">
        <title>Evolutionary Origins and Diversification of the Mycorrhizal Mutualists.</title>
        <authorList>
            <consortium name="DOE Joint Genome Institute"/>
            <consortium name="Mycorrhizal Genomics Consortium"/>
            <person name="Kohler A."/>
            <person name="Kuo A."/>
            <person name="Nagy L.G."/>
            <person name="Floudas D."/>
            <person name="Copeland A."/>
            <person name="Barry K.W."/>
            <person name="Cichocki N."/>
            <person name="Veneault-Fourrey C."/>
            <person name="LaButti K."/>
            <person name="Lindquist E.A."/>
            <person name="Lipzen A."/>
            <person name="Lundell T."/>
            <person name="Morin E."/>
            <person name="Murat C."/>
            <person name="Riley R."/>
            <person name="Ohm R."/>
            <person name="Sun H."/>
            <person name="Tunlid A."/>
            <person name="Henrissat B."/>
            <person name="Grigoriev I.V."/>
            <person name="Hibbett D.S."/>
            <person name="Martin F."/>
        </authorList>
    </citation>
    <scope>NUCLEOTIDE SEQUENCE [LARGE SCALE GENOMIC DNA]</scope>
    <source>
        <strain evidence="2">Marx 270</strain>
    </source>
</reference>
<evidence type="ECO:0000313" key="1">
    <source>
        <dbReference type="EMBL" id="KIO00291.1"/>
    </source>
</evidence>